<dbReference type="AlphaFoldDB" id="A0A934WRC2"/>
<keyword evidence="3" id="KW-1185">Reference proteome</keyword>
<reference evidence="2" key="1">
    <citation type="submission" date="2021-01" db="EMBL/GenBank/DDBJ databases">
        <title>Genome public.</title>
        <authorList>
            <person name="Liu C."/>
            <person name="Sun Q."/>
        </authorList>
    </citation>
    <scope>NUCLEOTIDE SEQUENCE</scope>
    <source>
        <strain evidence="2">M6</strain>
    </source>
</reference>
<protein>
    <submittedName>
        <fullName evidence="2">Uncharacterized protein</fullName>
    </submittedName>
</protein>
<name>A0A934WRC2_9FIRM</name>
<comment type="caution">
    <text evidence="2">The sequence shown here is derived from an EMBL/GenBank/DDBJ whole genome shotgun (WGS) entry which is preliminary data.</text>
</comment>
<organism evidence="2 3">
    <name type="scientific">Ruminococcus difficilis</name>
    <dbReference type="NCBI Taxonomy" id="2763069"/>
    <lineage>
        <taxon>Bacteria</taxon>
        <taxon>Bacillati</taxon>
        <taxon>Bacillota</taxon>
        <taxon>Clostridia</taxon>
        <taxon>Eubacteriales</taxon>
        <taxon>Oscillospiraceae</taxon>
        <taxon>Ruminococcus</taxon>
    </lineage>
</organism>
<proteinExistence type="predicted"/>
<dbReference type="EMBL" id="JAEQMG010000048">
    <property type="protein sequence ID" value="MBK6088279.1"/>
    <property type="molecule type" value="Genomic_DNA"/>
</dbReference>
<evidence type="ECO:0000313" key="3">
    <source>
        <dbReference type="Proteomes" id="UP000633365"/>
    </source>
</evidence>
<sequence>MIRVYREGSGTEQGKKVHKPRLSKKEEKQPITASTDSLDYFTADDIISLMTAVDELKDMLVQAVNCGDGLWEFLVGDNVYRIDTGLI</sequence>
<evidence type="ECO:0000313" key="2">
    <source>
        <dbReference type="EMBL" id="MBK6088279.1"/>
    </source>
</evidence>
<evidence type="ECO:0000256" key="1">
    <source>
        <dbReference type="SAM" id="MobiDB-lite"/>
    </source>
</evidence>
<dbReference type="Proteomes" id="UP000633365">
    <property type="component" value="Unassembled WGS sequence"/>
</dbReference>
<gene>
    <name evidence="2" type="ORF">JKK62_06350</name>
</gene>
<feature type="region of interest" description="Disordered" evidence="1">
    <location>
        <begin position="1"/>
        <end position="30"/>
    </location>
</feature>
<accession>A0A934WRC2</accession>